<evidence type="ECO:0000313" key="3">
    <source>
        <dbReference type="Proteomes" id="UP000255328"/>
    </source>
</evidence>
<dbReference type="NCBIfam" id="TIGR02532">
    <property type="entry name" value="IV_pilin_GFxxxE"/>
    <property type="match status" value="1"/>
</dbReference>
<evidence type="ECO:0000313" key="2">
    <source>
        <dbReference type="EMBL" id="STO30705.1"/>
    </source>
</evidence>
<dbReference type="PROSITE" id="PS00409">
    <property type="entry name" value="PROKAR_NTER_METHYL"/>
    <property type="match status" value="1"/>
</dbReference>
<organism evidence="2 3">
    <name type="scientific">Fusobacterium necrogenes</name>
    <dbReference type="NCBI Taxonomy" id="858"/>
    <lineage>
        <taxon>Bacteria</taxon>
        <taxon>Fusobacteriati</taxon>
        <taxon>Fusobacteriota</taxon>
        <taxon>Fusobacteriia</taxon>
        <taxon>Fusobacteriales</taxon>
        <taxon>Fusobacteriaceae</taxon>
        <taxon>Fusobacterium</taxon>
    </lineage>
</organism>
<dbReference type="Pfam" id="PF07963">
    <property type="entry name" value="N_methyl"/>
    <property type="match status" value="1"/>
</dbReference>
<keyword evidence="1" id="KW-0812">Transmembrane</keyword>
<evidence type="ECO:0000256" key="1">
    <source>
        <dbReference type="SAM" id="Phobius"/>
    </source>
</evidence>
<name>A0A377GUP2_9FUSO</name>
<evidence type="ECO:0008006" key="4">
    <source>
        <dbReference type="Google" id="ProtNLM"/>
    </source>
</evidence>
<keyword evidence="3" id="KW-1185">Reference proteome</keyword>
<dbReference type="InterPro" id="IPR012902">
    <property type="entry name" value="N_methyl_site"/>
</dbReference>
<keyword evidence="1" id="KW-1133">Transmembrane helix</keyword>
<feature type="transmembrane region" description="Helical" evidence="1">
    <location>
        <begin position="12"/>
        <end position="33"/>
    </location>
</feature>
<protein>
    <recommendedName>
        <fullName evidence="4">Tfp pilus assembly protein PilW</fullName>
    </recommendedName>
</protein>
<proteinExistence type="predicted"/>
<dbReference type="Proteomes" id="UP000255328">
    <property type="component" value="Unassembled WGS sequence"/>
</dbReference>
<gene>
    <name evidence="2" type="ORF">NCTC10723_00133</name>
</gene>
<dbReference type="AlphaFoldDB" id="A0A377GUP2"/>
<dbReference type="EMBL" id="UGGU01000003">
    <property type="protein sequence ID" value="STO30705.1"/>
    <property type="molecule type" value="Genomic_DNA"/>
</dbReference>
<sequence length="198" mass="22801">MIFMKKNRGFSLLEVIFTLGLLSIFSALIFPLLKISNDLSTSLMNQSLFEKDTVKLLSLIEKSIDNSQIAPINYIGKEYLENAAIVLNYNKEIQLGLTEDFFKKKTNRGNTLFLELPTSDGKNIFYFFVIFRFYLGKLQVIECKNYNNIVYVENSNSIADNIHGYFEKTTTGIIINIEILNNDLSKVRSLKGYENFKK</sequence>
<reference evidence="2 3" key="1">
    <citation type="submission" date="2018-06" db="EMBL/GenBank/DDBJ databases">
        <authorList>
            <consortium name="Pathogen Informatics"/>
            <person name="Doyle S."/>
        </authorList>
    </citation>
    <scope>NUCLEOTIDE SEQUENCE [LARGE SCALE GENOMIC DNA]</scope>
    <source>
        <strain evidence="2 3">NCTC10723</strain>
    </source>
</reference>
<accession>A0A377GUP2</accession>
<keyword evidence="1" id="KW-0472">Membrane</keyword>